<organism evidence="2 3">
    <name type="scientific">Maribacter spongiicola</name>
    <dbReference type="NCBI Taxonomy" id="1206753"/>
    <lineage>
        <taxon>Bacteria</taxon>
        <taxon>Pseudomonadati</taxon>
        <taxon>Bacteroidota</taxon>
        <taxon>Flavobacteriia</taxon>
        <taxon>Flavobacteriales</taxon>
        <taxon>Flavobacteriaceae</taxon>
        <taxon>Maribacter</taxon>
    </lineage>
</organism>
<evidence type="ECO:0000313" key="3">
    <source>
        <dbReference type="Proteomes" id="UP000294749"/>
    </source>
</evidence>
<accession>A0A4R7K115</accession>
<comment type="caution">
    <text evidence="2">The sequence shown here is derived from an EMBL/GenBank/DDBJ whole genome shotgun (WGS) entry which is preliminary data.</text>
</comment>
<keyword evidence="3" id="KW-1185">Reference proteome</keyword>
<dbReference type="OrthoDB" id="1524679at2"/>
<sequence length="90" mass="10670">MEVICLETKAFYDLVDKVVKRMKGIESNEKQDKWVSEQEAMRLLRVTSKTTISKLRNNGDIRFSQPRKKIILYDTESINEYLEKHAKDTF</sequence>
<dbReference type="Pfam" id="PF12728">
    <property type="entry name" value="HTH_17"/>
    <property type="match status" value="1"/>
</dbReference>
<name>A0A4R7K115_9FLAO</name>
<evidence type="ECO:0000259" key="1">
    <source>
        <dbReference type="Pfam" id="PF12728"/>
    </source>
</evidence>
<protein>
    <submittedName>
        <fullName evidence="2">Helix-turn-helix protein</fullName>
    </submittedName>
</protein>
<feature type="domain" description="Helix-turn-helix" evidence="1">
    <location>
        <begin position="34"/>
        <end position="85"/>
    </location>
</feature>
<gene>
    <name evidence="2" type="ORF">CLV90_2779</name>
</gene>
<reference evidence="2 3" key="1">
    <citation type="submission" date="2019-03" db="EMBL/GenBank/DDBJ databases">
        <title>Genomic Encyclopedia of Archaeal and Bacterial Type Strains, Phase II (KMG-II): from individual species to whole genera.</title>
        <authorList>
            <person name="Goeker M."/>
        </authorList>
    </citation>
    <scope>NUCLEOTIDE SEQUENCE [LARGE SCALE GENOMIC DNA]</scope>
    <source>
        <strain evidence="2 3">DSM 25233</strain>
    </source>
</reference>
<proteinExistence type="predicted"/>
<dbReference type="EMBL" id="SOAY01000012">
    <property type="protein sequence ID" value="TDT43657.1"/>
    <property type="molecule type" value="Genomic_DNA"/>
</dbReference>
<dbReference type="InterPro" id="IPR041657">
    <property type="entry name" value="HTH_17"/>
</dbReference>
<evidence type="ECO:0000313" key="2">
    <source>
        <dbReference type="EMBL" id="TDT43657.1"/>
    </source>
</evidence>
<dbReference type="AlphaFoldDB" id="A0A4R7K115"/>
<dbReference type="RefSeq" id="WP_133688052.1">
    <property type="nucleotide sequence ID" value="NZ_SOAY01000012.1"/>
</dbReference>
<dbReference type="Proteomes" id="UP000294749">
    <property type="component" value="Unassembled WGS sequence"/>
</dbReference>